<proteinExistence type="predicted"/>
<organism evidence="6 7">
    <name type="scientific">Cylicocyclus nassatus</name>
    <name type="common">Nematode worm</name>
    <dbReference type="NCBI Taxonomy" id="53992"/>
    <lineage>
        <taxon>Eukaryota</taxon>
        <taxon>Metazoa</taxon>
        <taxon>Ecdysozoa</taxon>
        <taxon>Nematoda</taxon>
        <taxon>Chromadorea</taxon>
        <taxon>Rhabditida</taxon>
        <taxon>Rhabditina</taxon>
        <taxon>Rhabditomorpha</taxon>
        <taxon>Strongyloidea</taxon>
        <taxon>Strongylidae</taxon>
        <taxon>Cylicocyclus</taxon>
    </lineage>
</organism>
<dbReference type="AlphaFoldDB" id="A0AA36DT63"/>
<evidence type="ECO:0000256" key="5">
    <source>
        <dbReference type="SAM" id="Phobius"/>
    </source>
</evidence>
<dbReference type="PANTHER" id="PTHR31357">
    <property type="entry name" value="SERPENTINE RECEPTOR CLASS ALPHA-10"/>
    <property type="match status" value="1"/>
</dbReference>
<dbReference type="InterPro" id="IPR051080">
    <property type="entry name" value="Nematode_rcpt-like_serp_alpha"/>
</dbReference>
<feature type="transmembrane region" description="Helical" evidence="5">
    <location>
        <begin position="138"/>
        <end position="159"/>
    </location>
</feature>
<dbReference type="GO" id="GO:0016020">
    <property type="term" value="C:membrane"/>
    <property type="evidence" value="ECO:0007669"/>
    <property type="project" value="UniProtKB-SubCell"/>
</dbReference>
<dbReference type="GO" id="GO:0004930">
    <property type="term" value="F:G protein-coupled receptor activity"/>
    <property type="evidence" value="ECO:0007669"/>
    <property type="project" value="InterPro"/>
</dbReference>
<keyword evidence="4 5" id="KW-0472">Membrane</keyword>
<evidence type="ECO:0000256" key="3">
    <source>
        <dbReference type="ARBA" id="ARBA00022989"/>
    </source>
</evidence>
<protein>
    <submittedName>
        <fullName evidence="6">Uncharacterized protein</fullName>
    </submittedName>
</protein>
<evidence type="ECO:0000256" key="1">
    <source>
        <dbReference type="ARBA" id="ARBA00004141"/>
    </source>
</evidence>
<dbReference type="Gene3D" id="1.20.1070.10">
    <property type="entry name" value="Rhodopsin 7-helix transmembrane proteins"/>
    <property type="match status" value="1"/>
</dbReference>
<keyword evidence="3 5" id="KW-1133">Transmembrane helix</keyword>
<feature type="transmembrane region" description="Helical" evidence="5">
    <location>
        <begin position="226"/>
        <end position="251"/>
    </location>
</feature>
<gene>
    <name evidence="6" type="ORF">CYNAS_LOCUS5351</name>
</gene>
<comment type="subcellular location">
    <subcellularLocation>
        <location evidence="1">Membrane</location>
        <topology evidence="1">Multi-pass membrane protein</topology>
    </subcellularLocation>
</comment>
<dbReference type="InterPro" id="IPR000344">
    <property type="entry name" value="7TM_GPCR_serpentine_rcpt_Sra"/>
</dbReference>
<reference evidence="6" key="1">
    <citation type="submission" date="2023-07" db="EMBL/GenBank/DDBJ databases">
        <authorList>
            <consortium name="CYATHOMIX"/>
        </authorList>
    </citation>
    <scope>NUCLEOTIDE SEQUENCE</scope>
    <source>
        <strain evidence="6">N/A</strain>
    </source>
</reference>
<keyword evidence="2 5" id="KW-0812">Transmembrane</keyword>
<evidence type="ECO:0000313" key="7">
    <source>
        <dbReference type="Proteomes" id="UP001176961"/>
    </source>
</evidence>
<name>A0AA36DT63_CYLNA</name>
<dbReference type="GO" id="GO:0004984">
    <property type="term" value="F:olfactory receptor activity"/>
    <property type="evidence" value="ECO:0007669"/>
    <property type="project" value="TreeGrafter"/>
</dbReference>
<evidence type="ECO:0000313" key="6">
    <source>
        <dbReference type="EMBL" id="CAJ0593368.1"/>
    </source>
</evidence>
<dbReference type="PRINTS" id="PR00697">
    <property type="entry name" value="TMPROTEINSRA"/>
</dbReference>
<dbReference type="Pfam" id="PF02117">
    <property type="entry name" value="7TM_GPCR_Sra"/>
    <property type="match status" value="1"/>
</dbReference>
<dbReference type="Proteomes" id="UP001176961">
    <property type="component" value="Unassembled WGS sequence"/>
</dbReference>
<dbReference type="EMBL" id="CATQJL010000112">
    <property type="protein sequence ID" value="CAJ0593368.1"/>
    <property type="molecule type" value="Genomic_DNA"/>
</dbReference>
<feature type="transmembrane region" description="Helical" evidence="5">
    <location>
        <begin position="271"/>
        <end position="294"/>
    </location>
</feature>
<dbReference type="PANTHER" id="PTHR31357:SF20">
    <property type="entry name" value="SERPENTINE RECEPTOR CLASS BETA-18"/>
    <property type="match status" value="1"/>
</dbReference>
<feature type="transmembrane region" description="Helical" evidence="5">
    <location>
        <begin position="98"/>
        <end position="118"/>
    </location>
</feature>
<feature type="transmembrane region" description="Helical" evidence="5">
    <location>
        <begin position="184"/>
        <end position="205"/>
    </location>
</feature>
<comment type="caution">
    <text evidence="6">The sequence shown here is derived from an EMBL/GenBank/DDBJ whole genome shotgun (WGS) entry which is preliminary data.</text>
</comment>
<keyword evidence="7" id="KW-1185">Reference proteome</keyword>
<feature type="transmembrane region" description="Helical" evidence="5">
    <location>
        <begin position="16"/>
        <end position="39"/>
    </location>
</feature>
<evidence type="ECO:0000256" key="4">
    <source>
        <dbReference type="ARBA" id="ARBA00023136"/>
    </source>
</evidence>
<accession>A0AA36DT63</accession>
<evidence type="ECO:0000256" key="2">
    <source>
        <dbReference type="ARBA" id="ARBA00022692"/>
    </source>
</evidence>
<sequence length="324" mass="36812">MNCIPDAPEILRRLPWITANCLHIVLSFATILLSIKFVSKLRKSGLLNASTVMLMLLFTAFANVHAVVLIVIQVYGIINSAIHTDACSLSMKTSNCAIFNFTLLSCVVGMTICQNALWIDRLAATIRHKLHHQHAKCFGGSLCALVISLAVLVPLFILYDDPYDDVVLTCLFIPAGSSVEVNRLFNAFLILNLVAVTANIILYLVNRRRQKTLRFNVTKRYRSFENILISKWVGMVVSVQFIFLMTYSLAMFLIRTKSQNMHEVTKQVLRIWFYVVPFSTVALPLISILAFRIFRKHRAAAITRMTSMKADDNTYMKHLMKMWS</sequence>
<feature type="transmembrane region" description="Helical" evidence="5">
    <location>
        <begin position="51"/>
        <end position="78"/>
    </location>
</feature>